<dbReference type="Pfam" id="PF00535">
    <property type="entry name" value="Glycos_transf_2"/>
    <property type="match status" value="1"/>
</dbReference>
<dbReference type="EC" id="2.4.-.-" evidence="3"/>
<proteinExistence type="predicted"/>
<keyword evidence="4" id="KW-1185">Reference proteome</keyword>
<feature type="region of interest" description="Disordered" evidence="1">
    <location>
        <begin position="370"/>
        <end position="394"/>
    </location>
</feature>
<dbReference type="PANTHER" id="PTHR43685">
    <property type="entry name" value="GLYCOSYLTRANSFERASE"/>
    <property type="match status" value="1"/>
</dbReference>
<comment type="caution">
    <text evidence="3">The sequence shown here is derived from an EMBL/GenBank/DDBJ whole genome shotgun (WGS) entry which is preliminary data.</text>
</comment>
<organism evidence="3 4">
    <name type="scientific">Rhizosaccharibacter radicis</name>
    <dbReference type="NCBI Taxonomy" id="2782605"/>
    <lineage>
        <taxon>Bacteria</taxon>
        <taxon>Pseudomonadati</taxon>
        <taxon>Pseudomonadota</taxon>
        <taxon>Alphaproteobacteria</taxon>
        <taxon>Acetobacterales</taxon>
        <taxon>Acetobacteraceae</taxon>
        <taxon>Rhizosaccharibacter</taxon>
    </lineage>
</organism>
<dbReference type="PANTHER" id="PTHR43685:SF14">
    <property type="entry name" value="GLYCOSYLTRANSFERASE 2-LIKE DOMAIN-CONTAINING PROTEIN"/>
    <property type="match status" value="1"/>
</dbReference>
<evidence type="ECO:0000259" key="2">
    <source>
        <dbReference type="Pfam" id="PF00535"/>
    </source>
</evidence>
<dbReference type="InterPro" id="IPR001173">
    <property type="entry name" value="Glyco_trans_2-like"/>
</dbReference>
<name>A0ABT1VTQ6_9PROT</name>
<keyword evidence="3" id="KW-0808">Transferase</keyword>
<reference evidence="3 4" key="1">
    <citation type="submission" date="2022-06" db="EMBL/GenBank/DDBJ databases">
        <title>Rhizosaccharibacter gen. nov. sp. nov. KSS12, endophytic bacteria isolated from sugarcane.</title>
        <authorList>
            <person name="Pitiwittayakul N."/>
        </authorList>
    </citation>
    <scope>NUCLEOTIDE SEQUENCE [LARGE SCALE GENOMIC DNA]</scope>
    <source>
        <strain evidence="3 4">KSS12</strain>
    </source>
</reference>
<dbReference type="Gene3D" id="3.90.550.10">
    <property type="entry name" value="Spore Coat Polysaccharide Biosynthesis Protein SpsA, Chain A"/>
    <property type="match status" value="1"/>
</dbReference>
<accession>A0ABT1VTQ6</accession>
<dbReference type="InterPro" id="IPR029044">
    <property type="entry name" value="Nucleotide-diphossugar_trans"/>
</dbReference>
<evidence type="ECO:0000313" key="3">
    <source>
        <dbReference type="EMBL" id="MCQ8239717.1"/>
    </source>
</evidence>
<protein>
    <submittedName>
        <fullName evidence="3">Glycosyltransferase</fullName>
        <ecNumber evidence="3">2.4.-.-</ecNumber>
    </submittedName>
</protein>
<evidence type="ECO:0000313" key="4">
    <source>
        <dbReference type="Proteomes" id="UP001524547"/>
    </source>
</evidence>
<keyword evidence="3" id="KW-0328">Glycosyltransferase</keyword>
<dbReference type="RefSeq" id="WP_422918468.1">
    <property type="nucleotide sequence ID" value="NZ_JAMZEJ010000002.1"/>
</dbReference>
<dbReference type="SUPFAM" id="SSF53448">
    <property type="entry name" value="Nucleotide-diphospho-sugar transferases"/>
    <property type="match status" value="1"/>
</dbReference>
<dbReference type="InterPro" id="IPR050834">
    <property type="entry name" value="Glycosyltransf_2"/>
</dbReference>
<dbReference type="Proteomes" id="UP001524547">
    <property type="component" value="Unassembled WGS sequence"/>
</dbReference>
<sequence>MVVAIPVRDEAHHLPACLAALAAQRGVLPDRVVLLFNNNSDDGPDIVRALVPGLPFAVTIAERVYPPEQAHAGTARAEAMRIAATFAGSDGLLLTTDADGRPDPGWCRANLAAIDAGAEMVCGRAEIDPVDALAIPALLHEDDAAEVAYGRQLDEIHALLDPDPADPWPRHTEASGASIAATVAAWERAGGVPPLPLGEDRAFMRALRRVDGAIRHAPEAVVVVSGRTVGRARGGMAETMARRIIRQDEELDESLEPAADCCRRARMRAALRRLHVSGGMDDPRRDASVHRFARISLIDPRRIAALCELPFFGEAWEAVERESPSLGRRRVRRAVLERHVADAERILRSLRRARAPDALPAAGMLDGALPLGPLNPEAEPWAEPGDQPLESDRH</sequence>
<evidence type="ECO:0000256" key="1">
    <source>
        <dbReference type="SAM" id="MobiDB-lite"/>
    </source>
</evidence>
<feature type="domain" description="Glycosyltransferase 2-like" evidence="2">
    <location>
        <begin position="3"/>
        <end position="125"/>
    </location>
</feature>
<gene>
    <name evidence="3" type="ORF">NFI88_02535</name>
</gene>
<dbReference type="GO" id="GO:0016757">
    <property type="term" value="F:glycosyltransferase activity"/>
    <property type="evidence" value="ECO:0007669"/>
    <property type="project" value="UniProtKB-KW"/>
</dbReference>
<dbReference type="EMBL" id="JAMZEJ010000002">
    <property type="protein sequence ID" value="MCQ8239717.1"/>
    <property type="molecule type" value="Genomic_DNA"/>
</dbReference>